<accession>A0AAN8WXT7</accession>
<keyword evidence="4" id="KW-0271">Exosome</keyword>
<dbReference type="InterPro" id="IPR026699">
    <property type="entry name" value="Exosome_RNA_bind1/RRP40/RRP4"/>
</dbReference>
<evidence type="ECO:0000256" key="4">
    <source>
        <dbReference type="ARBA" id="ARBA00022835"/>
    </source>
</evidence>
<dbReference type="GO" id="GO:0000176">
    <property type="term" value="C:nuclear exosome (RNase complex)"/>
    <property type="evidence" value="ECO:0007669"/>
    <property type="project" value="TreeGrafter"/>
</dbReference>
<dbReference type="InterPro" id="IPR004088">
    <property type="entry name" value="KH_dom_type_1"/>
</dbReference>
<evidence type="ECO:0000256" key="6">
    <source>
        <dbReference type="ARBA" id="ARBA00030615"/>
    </source>
</evidence>
<dbReference type="GO" id="GO:0071034">
    <property type="term" value="P:CUT catabolic process"/>
    <property type="evidence" value="ECO:0007669"/>
    <property type="project" value="TreeGrafter"/>
</dbReference>
<dbReference type="InterPro" id="IPR036612">
    <property type="entry name" value="KH_dom_type_1_sf"/>
</dbReference>
<dbReference type="Gene3D" id="2.40.50.100">
    <property type="match status" value="1"/>
</dbReference>
<proteinExistence type="inferred from homology"/>
<dbReference type="PANTHER" id="PTHR21321:SF1">
    <property type="entry name" value="EXOSOME COMPLEX COMPONENT RRP40"/>
    <property type="match status" value="1"/>
</dbReference>
<dbReference type="Pfam" id="PF21262">
    <property type="entry name" value="RRP40_S1"/>
    <property type="match status" value="1"/>
</dbReference>
<gene>
    <name evidence="8" type="primary">EXOSC3</name>
    <name evidence="8" type="ORF">SK128_010288</name>
</gene>
<comment type="subcellular location">
    <subcellularLocation>
        <location evidence="1">Nucleus</location>
        <location evidence="1">Nucleolus</location>
    </subcellularLocation>
</comment>
<dbReference type="SUPFAM" id="SSF110324">
    <property type="entry name" value="Ribosomal L27 protein-like"/>
    <property type="match status" value="1"/>
</dbReference>
<dbReference type="Gene3D" id="2.40.50.140">
    <property type="entry name" value="Nucleic acid-binding proteins"/>
    <property type="match status" value="1"/>
</dbReference>
<dbReference type="SUPFAM" id="SSF50249">
    <property type="entry name" value="Nucleic acid-binding proteins"/>
    <property type="match status" value="1"/>
</dbReference>
<dbReference type="CDD" id="cd05790">
    <property type="entry name" value="S1_Rrp40"/>
    <property type="match status" value="1"/>
</dbReference>
<dbReference type="GO" id="GO:0000177">
    <property type="term" value="C:cytoplasmic exosome (RNase complex)"/>
    <property type="evidence" value="ECO:0007669"/>
    <property type="project" value="TreeGrafter"/>
</dbReference>
<dbReference type="GO" id="GO:0071051">
    <property type="term" value="P:poly(A)-dependent snoRNA 3'-end processing"/>
    <property type="evidence" value="ECO:0007669"/>
    <property type="project" value="TreeGrafter"/>
</dbReference>
<evidence type="ECO:0000259" key="7">
    <source>
        <dbReference type="Pfam" id="PF15985"/>
    </source>
</evidence>
<protein>
    <recommendedName>
        <fullName evidence="6">Ribosomal RNA-processing protein 40</fullName>
    </recommendedName>
</protein>
<evidence type="ECO:0000313" key="8">
    <source>
        <dbReference type="EMBL" id="KAK7072932.1"/>
    </source>
</evidence>
<dbReference type="FunFam" id="2.40.50.140:FF:000112">
    <property type="entry name" value="Exosome complex component RRP40"/>
    <property type="match status" value="1"/>
</dbReference>
<evidence type="ECO:0000256" key="2">
    <source>
        <dbReference type="ARBA" id="ARBA00007841"/>
    </source>
</evidence>
<evidence type="ECO:0000256" key="3">
    <source>
        <dbReference type="ARBA" id="ARBA00022552"/>
    </source>
</evidence>
<keyword evidence="9" id="KW-1185">Reference proteome</keyword>
<evidence type="ECO:0000256" key="1">
    <source>
        <dbReference type="ARBA" id="ARBA00004604"/>
    </source>
</evidence>
<feature type="domain" description="K Homology" evidence="7">
    <location>
        <begin position="156"/>
        <end position="203"/>
    </location>
</feature>
<organism evidence="8 9">
    <name type="scientific">Halocaridina rubra</name>
    <name type="common">Hawaiian red shrimp</name>
    <dbReference type="NCBI Taxonomy" id="373956"/>
    <lineage>
        <taxon>Eukaryota</taxon>
        <taxon>Metazoa</taxon>
        <taxon>Ecdysozoa</taxon>
        <taxon>Arthropoda</taxon>
        <taxon>Crustacea</taxon>
        <taxon>Multicrustacea</taxon>
        <taxon>Malacostraca</taxon>
        <taxon>Eumalacostraca</taxon>
        <taxon>Eucarida</taxon>
        <taxon>Decapoda</taxon>
        <taxon>Pleocyemata</taxon>
        <taxon>Caridea</taxon>
        <taxon>Atyoidea</taxon>
        <taxon>Atyidae</taxon>
        <taxon>Halocaridina</taxon>
    </lineage>
</organism>
<keyword evidence="5" id="KW-0694">RNA-binding</keyword>
<dbReference type="Proteomes" id="UP001381693">
    <property type="component" value="Unassembled WGS sequence"/>
</dbReference>
<comment type="similarity">
    <text evidence="2">Belongs to the RRP40 family.</text>
</comment>
<dbReference type="EMBL" id="JAXCGZ010013300">
    <property type="protein sequence ID" value="KAK7072932.1"/>
    <property type="molecule type" value="Genomic_DNA"/>
</dbReference>
<dbReference type="InterPro" id="IPR012340">
    <property type="entry name" value="NA-bd_OB-fold"/>
</dbReference>
<comment type="caution">
    <text evidence="8">The sequence shown here is derived from an EMBL/GenBank/DDBJ whole genome shotgun (WGS) entry which is preliminary data.</text>
</comment>
<dbReference type="GO" id="GO:0071038">
    <property type="term" value="P:TRAMP-dependent tRNA surveillance pathway"/>
    <property type="evidence" value="ECO:0007669"/>
    <property type="project" value="TreeGrafter"/>
</dbReference>
<dbReference type="GO" id="GO:0071035">
    <property type="term" value="P:nuclear polyadenylation-dependent rRNA catabolic process"/>
    <property type="evidence" value="ECO:0007669"/>
    <property type="project" value="TreeGrafter"/>
</dbReference>
<reference evidence="8 9" key="1">
    <citation type="submission" date="2023-11" db="EMBL/GenBank/DDBJ databases">
        <title>Halocaridina rubra genome assembly.</title>
        <authorList>
            <person name="Smith C."/>
        </authorList>
    </citation>
    <scope>NUCLEOTIDE SEQUENCE [LARGE SCALE GENOMIC DNA]</scope>
    <source>
        <strain evidence="8">EP-1</strain>
        <tissue evidence="8">Whole</tissue>
    </source>
</reference>
<dbReference type="GO" id="GO:0000467">
    <property type="term" value="P:exonucleolytic trimming to generate mature 3'-end of 5.8S rRNA from tricistronic rRNA transcript (SSU-rRNA, 5.8S rRNA, LSU-rRNA)"/>
    <property type="evidence" value="ECO:0007669"/>
    <property type="project" value="TreeGrafter"/>
</dbReference>
<keyword evidence="3" id="KW-0698">rRNA processing</keyword>
<dbReference type="Gene3D" id="3.30.1370.10">
    <property type="entry name" value="K Homology domain, type 1"/>
    <property type="match status" value="1"/>
</dbReference>
<dbReference type="GO" id="GO:0034475">
    <property type="term" value="P:U4 snRNA 3'-end processing"/>
    <property type="evidence" value="ECO:0007669"/>
    <property type="project" value="TreeGrafter"/>
</dbReference>
<dbReference type="SUPFAM" id="SSF54791">
    <property type="entry name" value="Eukaryotic type KH-domain (KH-domain type I)"/>
    <property type="match status" value="1"/>
</dbReference>
<dbReference type="Pfam" id="PF15985">
    <property type="entry name" value="KH_6"/>
    <property type="match status" value="1"/>
</dbReference>
<name>A0AAN8WXT7_HALRR</name>
<sequence length="243" mass="27731">MDSDITESLYIVLPGDQVLRFNPEENRDRIFIGPGLRWQDNVVRATKPGMLKKNGKNLYFVDTHQKRYIPQKREFVIGIVLKKKGDNYVIDIGGSEYATISYLSFENASKKTRKEMKPGDLIYGQLLVANKDMEPELVCIDVYNRAVGMGTLPGDGIMFTIPLHIARMVVDPQNPFLLMMGKQINYTVVVGFNGRVWIKARTQREKVAIMNAFTMLELMPLEEAVDSIPMFFSGFSVHLREDM</sequence>
<evidence type="ECO:0000256" key="5">
    <source>
        <dbReference type="ARBA" id="ARBA00022884"/>
    </source>
</evidence>
<dbReference type="InterPro" id="IPR037319">
    <property type="entry name" value="Rrp40_S1"/>
</dbReference>
<dbReference type="GO" id="GO:0010468">
    <property type="term" value="P:regulation of gene expression"/>
    <property type="evidence" value="ECO:0007669"/>
    <property type="project" value="UniProtKB-ARBA"/>
</dbReference>
<dbReference type="AlphaFoldDB" id="A0AAN8WXT7"/>
<dbReference type="PANTHER" id="PTHR21321">
    <property type="entry name" value="PNAS-3 RELATED"/>
    <property type="match status" value="1"/>
</dbReference>
<dbReference type="GO" id="GO:0003723">
    <property type="term" value="F:RNA binding"/>
    <property type="evidence" value="ECO:0007669"/>
    <property type="project" value="UniProtKB-KW"/>
</dbReference>
<dbReference type="GO" id="GO:0005730">
    <property type="term" value="C:nucleolus"/>
    <property type="evidence" value="ECO:0007669"/>
    <property type="project" value="UniProtKB-SubCell"/>
</dbReference>
<evidence type="ECO:0000313" key="9">
    <source>
        <dbReference type="Proteomes" id="UP001381693"/>
    </source>
</evidence>